<dbReference type="SUPFAM" id="SSF52540">
    <property type="entry name" value="P-loop containing nucleoside triphosphate hydrolases"/>
    <property type="match status" value="1"/>
</dbReference>
<dbReference type="HOGENOM" id="CLU_093467_0_0_5"/>
<evidence type="ECO:0000313" key="2">
    <source>
        <dbReference type="EMBL" id="ABI66121.1"/>
    </source>
</evidence>
<evidence type="ECO:0000256" key="1">
    <source>
        <dbReference type="SAM" id="MobiDB-lite"/>
    </source>
</evidence>
<feature type="region of interest" description="Disordered" evidence="1">
    <location>
        <begin position="21"/>
        <end position="44"/>
    </location>
</feature>
<sequence length="263" mass="28430">MSPPRPETLSLSALRQRLATLDPAKPGHPGQAGAEDGPNLPCARPGQVVELRPQTYFDTPASLCILAGMSVMASHQRQGPILWCRRRADPRQDFGDPYPHGLQQWGIDPSRILLALARDQAGVLWAMEEGARAPELAAIVGETGSGHAYGLTPSRRLQLAAEKHDTAVLLLRPFDDIAPSAARQRWRIAAAPGPAAPWTGARGLPAPGARRWQVCRERGRNGREAGFTIEWNDEALCFRLPALVAEPTSRPQHTPAGAERIAG</sequence>
<dbReference type="EMBL" id="CP000449">
    <property type="protein sequence ID" value="ABI66121.1"/>
    <property type="molecule type" value="Genomic_DNA"/>
</dbReference>
<evidence type="ECO:0008006" key="4">
    <source>
        <dbReference type="Google" id="ProtNLM"/>
    </source>
</evidence>
<accession>Q0ANL6</accession>
<gene>
    <name evidence="2" type="ordered locus">Mmar10_1829</name>
</gene>
<name>Q0ANL6_MARMM</name>
<keyword evidence="3" id="KW-1185">Reference proteome</keyword>
<dbReference type="InterPro" id="IPR027417">
    <property type="entry name" value="P-loop_NTPase"/>
</dbReference>
<dbReference type="eggNOG" id="COG4544">
    <property type="taxonomic scope" value="Bacteria"/>
</dbReference>
<proteinExistence type="predicted"/>
<dbReference type="OrthoDB" id="7630980at2"/>
<dbReference type="AlphaFoldDB" id="Q0ANL6"/>
<dbReference type="Gene3D" id="3.40.50.300">
    <property type="entry name" value="P-loop containing nucleotide triphosphate hydrolases"/>
    <property type="match status" value="1"/>
</dbReference>
<dbReference type="KEGG" id="mmr:Mmar10_1829"/>
<protein>
    <recommendedName>
        <fullName evidence="4">Protein ImuA</fullName>
    </recommendedName>
</protein>
<organism evidence="2 3">
    <name type="scientific">Maricaulis maris (strain MCS10)</name>
    <name type="common">Caulobacter maris</name>
    <dbReference type="NCBI Taxonomy" id="394221"/>
    <lineage>
        <taxon>Bacteria</taxon>
        <taxon>Pseudomonadati</taxon>
        <taxon>Pseudomonadota</taxon>
        <taxon>Alphaproteobacteria</taxon>
        <taxon>Maricaulales</taxon>
        <taxon>Maricaulaceae</taxon>
        <taxon>Maricaulis</taxon>
    </lineage>
</organism>
<dbReference type="Proteomes" id="UP000001964">
    <property type="component" value="Chromosome"/>
</dbReference>
<reference evidence="2 3" key="1">
    <citation type="submission" date="2006-08" db="EMBL/GenBank/DDBJ databases">
        <title>Complete sequence of Maricaulis maris MCS10.</title>
        <authorList>
            <consortium name="US DOE Joint Genome Institute"/>
            <person name="Copeland A."/>
            <person name="Lucas S."/>
            <person name="Lapidus A."/>
            <person name="Barry K."/>
            <person name="Detter J.C."/>
            <person name="Glavina del Rio T."/>
            <person name="Hammon N."/>
            <person name="Israni S."/>
            <person name="Dalin E."/>
            <person name="Tice H."/>
            <person name="Pitluck S."/>
            <person name="Saunders E."/>
            <person name="Brettin T."/>
            <person name="Bruce D."/>
            <person name="Han C."/>
            <person name="Tapia R."/>
            <person name="Gilna P."/>
            <person name="Schmutz J."/>
            <person name="Larimer F."/>
            <person name="Land M."/>
            <person name="Hauser L."/>
            <person name="Kyrpides N."/>
            <person name="Mikhailova N."/>
            <person name="Viollier P."/>
            <person name="Stephens C."/>
            <person name="Richardson P."/>
        </authorList>
    </citation>
    <scope>NUCLEOTIDE SEQUENCE [LARGE SCALE GENOMIC DNA]</scope>
    <source>
        <strain evidence="2 3">MCS10</strain>
    </source>
</reference>
<evidence type="ECO:0000313" key="3">
    <source>
        <dbReference type="Proteomes" id="UP000001964"/>
    </source>
</evidence>
<dbReference type="STRING" id="394221.Mmar10_1829"/>